<keyword evidence="1" id="KW-0614">Plasmid</keyword>
<geneLocation type="plasmid" evidence="1">
    <name>unnamed1</name>
</geneLocation>
<name>A0A553SQV5_NIACI</name>
<comment type="caution">
    <text evidence="1">The sequence shown here is derived from an EMBL/GenBank/DDBJ whole genome shotgun (WGS) entry which is preliminary data.</text>
</comment>
<dbReference type="AlphaFoldDB" id="A0A553SQV5"/>
<dbReference type="EMBL" id="RIBP01000002">
    <property type="protein sequence ID" value="TRZ39372.1"/>
    <property type="molecule type" value="Genomic_DNA"/>
</dbReference>
<gene>
    <name evidence="1" type="ORF">CEQ21_07365</name>
</gene>
<proteinExistence type="predicted"/>
<organism evidence="1">
    <name type="scientific">Niallia circulans</name>
    <name type="common">Bacillus circulans</name>
    <dbReference type="NCBI Taxonomy" id="1397"/>
    <lineage>
        <taxon>Bacteria</taxon>
        <taxon>Bacillati</taxon>
        <taxon>Bacillota</taxon>
        <taxon>Bacilli</taxon>
        <taxon>Bacillales</taxon>
        <taxon>Bacillaceae</taxon>
        <taxon>Niallia</taxon>
    </lineage>
</organism>
<accession>A0A553SQV5</accession>
<protein>
    <submittedName>
        <fullName evidence="1">Uncharacterized protein</fullName>
    </submittedName>
</protein>
<evidence type="ECO:0000313" key="1">
    <source>
        <dbReference type="EMBL" id="TRZ39372.1"/>
    </source>
</evidence>
<reference evidence="1" key="1">
    <citation type="submission" date="2018-10" db="EMBL/GenBank/DDBJ databases">
        <title>FDA dAtabase for Regulatory Grade micrObial Sequences (FDA-ARGOS): Supporting development and validation of Infectious Disease Dx tests.</title>
        <authorList>
            <person name="Minogue T."/>
            <person name="Wolcott M."/>
            <person name="Wasieloski L."/>
            <person name="Aguilar W."/>
            <person name="Moore D."/>
            <person name="Tallon L.J."/>
            <person name="Sadzewicz L."/>
            <person name="Sengamalay N."/>
            <person name="Ott S."/>
            <person name="Godinez A."/>
            <person name="Nagaraj S."/>
            <person name="Vavikolanu K."/>
            <person name="Vyas G."/>
            <person name="Nadendla S."/>
            <person name="Aluvathingal J."/>
            <person name="Sichtig H."/>
        </authorList>
    </citation>
    <scope>NUCLEOTIDE SEQUENCE</scope>
    <source>
        <strain evidence="1">FDAARGOS_343</strain>
        <plasmid evidence="1">unnamed1</plasmid>
    </source>
</reference>
<sequence>MKKNLWTSEVRFISGNKEVLEFADEEKANQFYNTLLSIKKDCKENIFFKTGLTEILININNVETISRPKEMLDISTLI</sequence>
<dbReference type="RefSeq" id="WP_185762683.1">
    <property type="nucleotide sequence ID" value="NZ_CM017505.1"/>
</dbReference>
<dbReference type="Proteomes" id="UP000319837">
    <property type="component" value="Plasmid unnamed1"/>
</dbReference>